<dbReference type="RefSeq" id="WP_090630967.1">
    <property type="nucleotide sequence ID" value="NZ_CVRB01000001.1"/>
</dbReference>
<dbReference type="Gene3D" id="1.20.120.450">
    <property type="entry name" value="dinb family like domain"/>
    <property type="match status" value="1"/>
</dbReference>
<dbReference type="Pfam" id="PF05163">
    <property type="entry name" value="DinB"/>
    <property type="match status" value="1"/>
</dbReference>
<feature type="binding site" evidence="3">
    <location>
        <position position="45"/>
    </location>
    <ligand>
        <name>a divalent metal cation</name>
        <dbReference type="ChEBI" id="CHEBI:60240"/>
    </ligand>
</feature>
<dbReference type="Proteomes" id="UP000199087">
    <property type="component" value="Unassembled WGS sequence"/>
</dbReference>
<dbReference type="STRING" id="1499688.BN000_00743"/>
<evidence type="ECO:0000313" key="4">
    <source>
        <dbReference type="EMBL" id="CRK80854.1"/>
    </source>
</evidence>
<dbReference type="SUPFAM" id="SSF109854">
    <property type="entry name" value="DinB/YfiT-like putative metalloenzymes"/>
    <property type="match status" value="1"/>
</dbReference>
<keyword evidence="5" id="KW-1185">Reference proteome</keyword>
<dbReference type="GO" id="GO:0046872">
    <property type="term" value="F:metal ion binding"/>
    <property type="evidence" value="ECO:0007669"/>
    <property type="project" value="UniProtKB-KW"/>
</dbReference>
<keyword evidence="2 3" id="KW-0479">Metal-binding</keyword>
<dbReference type="PANTHER" id="PTHR37302">
    <property type="entry name" value="SLR1116 PROTEIN"/>
    <property type="match status" value="1"/>
</dbReference>
<dbReference type="PANTHER" id="PTHR37302:SF1">
    <property type="entry name" value="PROTEIN DINB"/>
    <property type="match status" value="1"/>
</dbReference>
<dbReference type="InterPro" id="IPR007837">
    <property type="entry name" value="DinB"/>
</dbReference>
<dbReference type="EMBL" id="CVRB01000001">
    <property type="protein sequence ID" value="CRK80854.1"/>
    <property type="molecule type" value="Genomic_DNA"/>
</dbReference>
<reference evidence="5" key="1">
    <citation type="submission" date="2015-05" db="EMBL/GenBank/DDBJ databases">
        <authorList>
            <person name="Urmite Genomes"/>
        </authorList>
    </citation>
    <scope>NUCLEOTIDE SEQUENCE [LARGE SCALE GENOMIC DNA]</scope>
    <source>
        <strain evidence="5">LF1</strain>
    </source>
</reference>
<organism evidence="4 5">
    <name type="scientific">Neobacillus massiliamazoniensis</name>
    <dbReference type="NCBI Taxonomy" id="1499688"/>
    <lineage>
        <taxon>Bacteria</taxon>
        <taxon>Bacillati</taxon>
        <taxon>Bacillota</taxon>
        <taxon>Bacilli</taxon>
        <taxon>Bacillales</taxon>
        <taxon>Bacillaceae</taxon>
        <taxon>Neobacillus</taxon>
    </lineage>
</organism>
<feature type="binding site" evidence="3">
    <location>
        <position position="137"/>
    </location>
    <ligand>
        <name>a divalent metal cation</name>
        <dbReference type="ChEBI" id="CHEBI:60240"/>
    </ligand>
</feature>
<evidence type="ECO:0000313" key="5">
    <source>
        <dbReference type="Proteomes" id="UP000199087"/>
    </source>
</evidence>
<name>A0A0U1NS52_9BACI</name>
<comment type="similarity">
    <text evidence="1">Belongs to the DinB family.</text>
</comment>
<dbReference type="InterPro" id="IPR034660">
    <property type="entry name" value="DinB/YfiT-like"/>
</dbReference>
<proteinExistence type="inferred from homology"/>
<sequence>MHASFFEYHLWANKLVYKHLKDLPEDVCFQEVQSVFPTLYDTLLHMYQSDFVYLNVIKGESFEKIVAAVNQLKEENPERSLETLEKSHDQLGDKYREFINTLENLHANISVSHPSFGTLTTSYQELLQHVVNHGTYHRGNITAIMRQIGYKGVPTDYIFYLYETQK</sequence>
<evidence type="ECO:0000256" key="1">
    <source>
        <dbReference type="ARBA" id="ARBA00008635"/>
    </source>
</evidence>
<dbReference type="OrthoDB" id="9811413at2"/>
<evidence type="ECO:0000256" key="3">
    <source>
        <dbReference type="PIRSR" id="PIRSR607837-1"/>
    </source>
</evidence>
<feature type="binding site" evidence="3">
    <location>
        <position position="133"/>
    </location>
    <ligand>
        <name>a divalent metal cation</name>
        <dbReference type="ChEBI" id="CHEBI:60240"/>
    </ligand>
</feature>
<evidence type="ECO:0000256" key="2">
    <source>
        <dbReference type="ARBA" id="ARBA00022723"/>
    </source>
</evidence>
<protein>
    <submittedName>
        <fullName evidence="4">DinB family protein</fullName>
    </submittedName>
</protein>
<dbReference type="AlphaFoldDB" id="A0A0U1NS52"/>
<gene>
    <name evidence="4" type="ORF">BN000_00743</name>
</gene>
<accession>A0A0U1NS52</accession>